<feature type="domain" description="PAS" evidence="4">
    <location>
        <begin position="489"/>
        <end position="533"/>
    </location>
</feature>
<evidence type="ECO:0000259" key="4">
    <source>
        <dbReference type="PROSITE" id="PS50112"/>
    </source>
</evidence>
<dbReference type="Gene3D" id="3.20.20.450">
    <property type="entry name" value="EAL domain"/>
    <property type="match status" value="1"/>
</dbReference>
<dbReference type="InterPro" id="IPR000014">
    <property type="entry name" value="PAS"/>
</dbReference>
<accession>A0A643FFD1</accession>
<keyword evidence="3" id="KW-1133">Transmembrane helix</keyword>
<dbReference type="NCBIfam" id="TIGR00254">
    <property type="entry name" value="GGDEF"/>
    <property type="match status" value="1"/>
</dbReference>
<dbReference type="InterPro" id="IPR052155">
    <property type="entry name" value="Biofilm_reg_signaling"/>
</dbReference>
<dbReference type="Gene3D" id="3.30.450.20">
    <property type="entry name" value="PAS domain"/>
    <property type="match status" value="1"/>
</dbReference>
<dbReference type="SMART" id="SM00267">
    <property type="entry name" value="GGDEF"/>
    <property type="match status" value="1"/>
</dbReference>
<dbReference type="RefSeq" id="WP_151123388.1">
    <property type="nucleotide sequence ID" value="NZ_CP088081.1"/>
</dbReference>
<dbReference type="InterPro" id="IPR003660">
    <property type="entry name" value="HAMP_dom"/>
</dbReference>
<keyword evidence="2" id="KW-0175">Coiled coil</keyword>
<evidence type="ECO:0000313" key="9">
    <source>
        <dbReference type="EMBL" id="KAB0583725.1"/>
    </source>
</evidence>
<dbReference type="AlphaFoldDB" id="A0A643FFD1"/>
<feature type="transmembrane region" description="Helical" evidence="3">
    <location>
        <begin position="290"/>
        <end position="311"/>
    </location>
</feature>
<evidence type="ECO:0000259" key="5">
    <source>
        <dbReference type="PROSITE" id="PS50113"/>
    </source>
</evidence>
<dbReference type="PANTHER" id="PTHR44757:SF2">
    <property type="entry name" value="BIOFILM ARCHITECTURE MAINTENANCE PROTEIN MBAA"/>
    <property type="match status" value="1"/>
</dbReference>
<dbReference type="InterPro" id="IPR035919">
    <property type="entry name" value="EAL_sf"/>
</dbReference>
<organism evidence="9 10">
    <name type="scientific">Ideonella dechloratans</name>
    <dbReference type="NCBI Taxonomy" id="36863"/>
    <lineage>
        <taxon>Bacteria</taxon>
        <taxon>Pseudomonadati</taxon>
        <taxon>Pseudomonadota</taxon>
        <taxon>Betaproteobacteria</taxon>
        <taxon>Burkholderiales</taxon>
        <taxon>Sphaerotilaceae</taxon>
        <taxon>Ideonella</taxon>
    </lineage>
</organism>
<dbReference type="InterPro" id="IPR029787">
    <property type="entry name" value="Nucleotide_cyclase"/>
</dbReference>
<evidence type="ECO:0000259" key="8">
    <source>
        <dbReference type="PROSITE" id="PS50887"/>
    </source>
</evidence>
<evidence type="ECO:0000259" key="6">
    <source>
        <dbReference type="PROSITE" id="PS50883"/>
    </source>
</evidence>
<dbReference type="CDD" id="cd06225">
    <property type="entry name" value="HAMP"/>
    <property type="match status" value="1"/>
</dbReference>
<dbReference type="FunFam" id="3.30.70.270:FF:000001">
    <property type="entry name" value="Diguanylate cyclase domain protein"/>
    <property type="match status" value="1"/>
</dbReference>
<gene>
    <name evidence="9" type="ORF">F7Q92_06560</name>
</gene>
<reference evidence="9 10" key="1">
    <citation type="submission" date="2019-09" db="EMBL/GenBank/DDBJ databases">
        <title>Draft genome sequences of 48 bacterial type strains from the CCUG.</title>
        <authorList>
            <person name="Tunovic T."/>
            <person name="Pineiro-Iglesias B."/>
            <person name="Unosson C."/>
            <person name="Inganas E."/>
            <person name="Ohlen M."/>
            <person name="Cardew S."/>
            <person name="Jensie-Markopoulos S."/>
            <person name="Salva-Serra F."/>
            <person name="Jaen-Luchoro D."/>
            <person name="Karlsson R."/>
            <person name="Svensson-Stadler L."/>
            <person name="Chun J."/>
            <person name="Moore E."/>
        </authorList>
    </citation>
    <scope>NUCLEOTIDE SEQUENCE [LARGE SCALE GENOMIC DNA]</scope>
    <source>
        <strain evidence="9 10">CCUG 30977</strain>
    </source>
</reference>
<feature type="domain" description="PAC" evidence="5">
    <location>
        <begin position="560"/>
        <end position="612"/>
    </location>
</feature>
<comment type="caution">
    <text evidence="9">The sequence shown here is derived from an EMBL/GenBank/DDBJ whole genome shotgun (WGS) entry which is preliminary data.</text>
</comment>
<dbReference type="Pfam" id="PF00672">
    <property type="entry name" value="HAMP"/>
    <property type="match status" value="1"/>
</dbReference>
<dbReference type="SUPFAM" id="SSF141868">
    <property type="entry name" value="EAL domain-like"/>
    <property type="match status" value="1"/>
</dbReference>
<dbReference type="EMBL" id="VZPB01000011">
    <property type="protein sequence ID" value="KAB0583725.1"/>
    <property type="molecule type" value="Genomic_DNA"/>
</dbReference>
<keyword evidence="10" id="KW-1185">Reference proteome</keyword>
<dbReference type="Pfam" id="PF13426">
    <property type="entry name" value="PAS_9"/>
    <property type="match status" value="1"/>
</dbReference>
<dbReference type="Gene3D" id="3.30.70.270">
    <property type="match status" value="1"/>
</dbReference>
<feature type="domain" description="HAMP" evidence="7">
    <location>
        <begin position="312"/>
        <end position="365"/>
    </location>
</feature>
<dbReference type="SMART" id="SM00052">
    <property type="entry name" value="EAL"/>
    <property type="match status" value="1"/>
</dbReference>
<dbReference type="Proteomes" id="UP000430120">
    <property type="component" value="Unassembled WGS sequence"/>
</dbReference>
<dbReference type="CDD" id="cd01948">
    <property type="entry name" value="EAL"/>
    <property type="match status" value="1"/>
</dbReference>
<dbReference type="InterPro" id="IPR043128">
    <property type="entry name" value="Rev_trsase/Diguanyl_cyclase"/>
</dbReference>
<dbReference type="GO" id="GO:0016020">
    <property type="term" value="C:membrane"/>
    <property type="evidence" value="ECO:0007669"/>
    <property type="project" value="InterPro"/>
</dbReference>
<protein>
    <submittedName>
        <fullName evidence="9">EAL domain-containing protein</fullName>
    </submittedName>
</protein>
<dbReference type="PANTHER" id="PTHR44757">
    <property type="entry name" value="DIGUANYLATE CYCLASE DGCP"/>
    <property type="match status" value="1"/>
</dbReference>
<dbReference type="SMART" id="SM00304">
    <property type="entry name" value="HAMP"/>
    <property type="match status" value="1"/>
</dbReference>
<keyword evidence="3" id="KW-0472">Membrane</keyword>
<dbReference type="PROSITE" id="PS50885">
    <property type="entry name" value="HAMP"/>
    <property type="match status" value="1"/>
</dbReference>
<dbReference type="OrthoDB" id="9813903at2"/>
<dbReference type="SUPFAM" id="SSF158472">
    <property type="entry name" value="HAMP domain-like"/>
    <property type="match status" value="1"/>
</dbReference>
<feature type="domain" description="GGDEF" evidence="8">
    <location>
        <begin position="644"/>
        <end position="778"/>
    </location>
</feature>
<dbReference type="SUPFAM" id="SSF55073">
    <property type="entry name" value="Nucleotide cyclase"/>
    <property type="match status" value="1"/>
</dbReference>
<dbReference type="PROSITE" id="PS50112">
    <property type="entry name" value="PAS"/>
    <property type="match status" value="1"/>
</dbReference>
<dbReference type="Pfam" id="PF00563">
    <property type="entry name" value="EAL"/>
    <property type="match status" value="1"/>
</dbReference>
<dbReference type="InterPro" id="IPR000700">
    <property type="entry name" value="PAS-assoc_C"/>
</dbReference>
<dbReference type="PROSITE" id="PS50883">
    <property type="entry name" value="EAL"/>
    <property type="match status" value="1"/>
</dbReference>
<sequence length="1046" mass="115830">MPDTTRNPFARLLSRLSVGRKLLLIYLLDLCAVIYVTSILVNEKFLFIDFARKEIAGNTYISTLRDTLIDGARLGADAAPRLSWPQHVQRLRAQEQEHGAGMGSGELNQHLVAALEPSPTASAVIGEGRALLTRLGNQSNLILDPDLDSYYMMSLIVLRFPELLEVQHRIVTHLARHRDTSRATQYLVLEGQLDATLRGMQSDWSEALAARPALMALQGQREAALVAQIEAFRTAARQWVEAPEDANAQAVLKSAQQALLEQLRDTWHGAGDTLDMMLNERVSGLYTRMWLHLGTALFLLSCILGMVYMVAQQIRFPLRRLSQVVDTVGRTGDHSLRAEWSSQDEIGRLVNGFNGMLEELDRAREEQQELAASARAAHAQQALLEATPIAIVVTAIPGHEVLHANAPAEAWLAGRRRDPWATGLEPSVRARFFQQLADRGAVDEFEVRWHGGSETAWAVLSARRLAYQGQDAVLTLFTPINHLKLMERRLELWAKVYEASSEGILIVDADRRVLSANQAFYRSTGHDVGEVVGAAPEILFQVPAATLETLWEVVAKRGTWQGELRLKRHNGSDFPAWLMVSGVREPQGAWSHYIFTSIDISDRKKSEERIQYLAHHDVLTGLPNRTLCIERLRMALQQAQRTGEHVALLFVDLDRFKDINDTLGHHVGDGVLRSVAQRLSDAVRAGDTVSRLGGDEFIIVLSGVHGADEVAHVVDQRLIPLIRAPHRVNEHELHVSCSVGIAMYPDDADELDLLMRHADTAMYQAKSEGRDSAQFYSQEMTERAQQRLTMETALRQAADGEGLTLHWQPRVAAGTGALMGVEGLLRWQHPDLGAVSPAQFIPVAEESGLIVPIGAWVIEEACRQIQAWQGAGQLPREVSVNLSALQLRHPGLLDHLRACLQRYAVPQGVLELELTESMLMDSVEANLAVLREIRALGVGLVIDDFGTGYSSLNYLNRFPIDRLKIDRSFVLGMLEDSTHLAVIHAVIGLGHTLGLTVVAEGVETEAQAQALTQARCDELQGYLYGRPMPAQALARWSEDRGAVAPA</sequence>
<dbReference type="GO" id="GO:0071111">
    <property type="term" value="F:cyclic-guanylate-specific phosphodiesterase activity"/>
    <property type="evidence" value="ECO:0007669"/>
    <property type="project" value="UniProtKB-EC"/>
</dbReference>
<dbReference type="NCBIfam" id="TIGR00229">
    <property type="entry name" value="sensory_box"/>
    <property type="match status" value="1"/>
</dbReference>
<feature type="coiled-coil region" evidence="2">
    <location>
        <begin position="353"/>
        <end position="380"/>
    </location>
</feature>
<dbReference type="GO" id="GO:0071732">
    <property type="term" value="P:cellular response to nitric oxide"/>
    <property type="evidence" value="ECO:0007669"/>
    <property type="project" value="UniProtKB-ARBA"/>
</dbReference>
<evidence type="ECO:0000256" key="2">
    <source>
        <dbReference type="SAM" id="Coils"/>
    </source>
</evidence>
<dbReference type="InterPro" id="IPR000160">
    <property type="entry name" value="GGDEF_dom"/>
</dbReference>
<feature type="transmembrane region" description="Helical" evidence="3">
    <location>
        <begin position="23"/>
        <end position="42"/>
    </location>
</feature>
<evidence type="ECO:0000259" key="7">
    <source>
        <dbReference type="PROSITE" id="PS50885"/>
    </source>
</evidence>
<proteinExistence type="predicted"/>
<name>A0A643FFD1_IDEDE</name>
<evidence type="ECO:0000313" key="10">
    <source>
        <dbReference type="Proteomes" id="UP000430120"/>
    </source>
</evidence>
<keyword evidence="3" id="KW-0812">Transmembrane</keyword>
<evidence type="ECO:0000256" key="1">
    <source>
        <dbReference type="ARBA" id="ARBA00051114"/>
    </source>
</evidence>
<dbReference type="PROSITE" id="PS50887">
    <property type="entry name" value="GGDEF"/>
    <property type="match status" value="1"/>
</dbReference>
<dbReference type="SMART" id="SM00091">
    <property type="entry name" value="PAS"/>
    <property type="match status" value="2"/>
</dbReference>
<comment type="catalytic activity">
    <reaction evidence="1">
        <text>3',3'-c-di-GMP + H2O = 5'-phosphoguanylyl(3'-&gt;5')guanosine + H(+)</text>
        <dbReference type="Rhea" id="RHEA:24902"/>
        <dbReference type="ChEBI" id="CHEBI:15377"/>
        <dbReference type="ChEBI" id="CHEBI:15378"/>
        <dbReference type="ChEBI" id="CHEBI:58754"/>
        <dbReference type="ChEBI" id="CHEBI:58805"/>
        <dbReference type="EC" id="3.1.4.52"/>
    </reaction>
    <physiologicalReaction direction="left-to-right" evidence="1">
        <dbReference type="Rhea" id="RHEA:24903"/>
    </physiologicalReaction>
</comment>
<evidence type="ECO:0000256" key="3">
    <source>
        <dbReference type="SAM" id="Phobius"/>
    </source>
</evidence>
<dbReference type="InterPro" id="IPR001633">
    <property type="entry name" value="EAL_dom"/>
</dbReference>
<dbReference type="Gene3D" id="6.10.340.10">
    <property type="match status" value="1"/>
</dbReference>
<dbReference type="SUPFAM" id="SSF55785">
    <property type="entry name" value="PYP-like sensor domain (PAS domain)"/>
    <property type="match status" value="1"/>
</dbReference>
<dbReference type="GO" id="GO:0007165">
    <property type="term" value="P:signal transduction"/>
    <property type="evidence" value="ECO:0007669"/>
    <property type="project" value="InterPro"/>
</dbReference>
<dbReference type="CDD" id="cd01949">
    <property type="entry name" value="GGDEF"/>
    <property type="match status" value="1"/>
</dbReference>
<feature type="domain" description="EAL" evidence="6">
    <location>
        <begin position="787"/>
        <end position="1041"/>
    </location>
</feature>
<dbReference type="Pfam" id="PF00990">
    <property type="entry name" value="GGDEF"/>
    <property type="match status" value="1"/>
</dbReference>
<dbReference type="CDD" id="cd00130">
    <property type="entry name" value="PAS"/>
    <property type="match status" value="1"/>
</dbReference>
<dbReference type="PROSITE" id="PS50113">
    <property type="entry name" value="PAC"/>
    <property type="match status" value="1"/>
</dbReference>
<dbReference type="FunFam" id="3.20.20.450:FF:000001">
    <property type="entry name" value="Cyclic di-GMP phosphodiesterase yahA"/>
    <property type="match status" value="1"/>
</dbReference>
<dbReference type="InterPro" id="IPR035965">
    <property type="entry name" value="PAS-like_dom_sf"/>
</dbReference>